<dbReference type="eggNOG" id="COG1670">
    <property type="taxonomic scope" value="Bacteria"/>
</dbReference>
<evidence type="ECO:0000313" key="3">
    <source>
        <dbReference type="Proteomes" id="UP000016584"/>
    </source>
</evidence>
<dbReference type="GO" id="GO:0016747">
    <property type="term" value="F:acyltransferase activity, transferring groups other than amino-acyl groups"/>
    <property type="evidence" value="ECO:0007669"/>
    <property type="project" value="InterPro"/>
</dbReference>
<evidence type="ECO:0000313" key="2">
    <source>
        <dbReference type="EMBL" id="ERJ58991.1"/>
    </source>
</evidence>
<dbReference type="Gene3D" id="3.40.630.30">
    <property type="match status" value="1"/>
</dbReference>
<feature type="domain" description="N-acetyltransferase" evidence="1">
    <location>
        <begin position="3"/>
        <end position="83"/>
    </location>
</feature>
<accession>U2HB72</accession>
<dbReference type="OrthoDB" id="9788916at2"/>
<keyword evidence="3" id="KW-1185">Reference proteome</keyword>
<dbReference type="InterPro" id="IPR000182">
    <property type="entry name" value="GNAT_dom"/>
</dbReference>
<dbReference type="AlphaFoldDB" id="U2HB72"/>
<dbReference type="EMBL" id="ATDL01000015">
    <property type="protein sequence ID" value="ERJ58991.1"/>
    <property type="molecule type" value="Genomic_DNA"/>
</dbReference>
<comment type="caution">
    <text evidence="2">The sequence shown here is derived from an EMBL/GenBank/DDBJ whole genome shotgun (WGS) entry which is preliminary data.</text>
</comment>
<dbReference type="SUPFAM" id="SSF55729">
    <property type="entry name" value="Acyl-CoA N-acyltransferases (Nat)"/>
    <property type="match status" value="1"/>
</dbReference>
<proteinExistence type="predicted"/>
<dbReference type="STRING" id="1346330.M472_09435"/>
<dbReference type="PATRIC" id="fig|1346330.5.peg.2321"/>
<name>U2HB72_9SPHI</name>
<dbReference type="InterPro" id="IPR016181">
    <property type="entry name" value="Acyl_CoA_acyltransferase"/>
</dbReference>
<reference evidence="2 3" key="1">
    <citation type="journal article" date="2013" name="Genome Announc.">
        <title>The Draft Genome Sequence of Sphingomonas paucimobilis Strain HER1398 (Proteobacteria), Host to the Giant PAU Phage, Indicates That It Is a Member of the Genus Sphingobacterium (Bacteroidetes).</title>
        <authorList>
            <person name="White R.A.III."/>
            <person name="Suttle C.A."/>
        </authorList>
    </citation>
    <scope>NUCLEOTIDE SEQUENCE [LARGE SCALE GENOMIC DNA]</scope>
    <source>
        <strain evidence="2 3">HER1398</strain>
    </source>
</reference>
<dbReference type="PANTHER" id="PTHR43792">
    <property type="entry name" value="GNAT FAMILY, PUTATIVE (AFU_ORTHOLOGUE AFUA_3G00765)-RELATED-RELATED"/>
    <property type="match status" value="1"/>
</dbReference>
<dbReference type="PANTHER" id="PTHR43792:SF1">
    <property type="entry name" value="N-ACETYLTRANSFERASE DOMAIN-CONTAINING PROTEIN"/>
    <property type="match status" value="1"/>
</dbReference>
<dbReference type="Proteomes" id="UP000016584">
    <property type="component" value="Unassembled WGS sequence"/>
</dbReference>
<sequence length="143" mass="16277">MIVVLKATGEILRWCGLIYHPEEDEYDIGYRFYKRNWGKGYATESAKAIIADGFARIGMKQIGGRARVENTASIHVFDKLGMEFVKDYGYRAIMRYAHDGYLSLIGFCEAKPKQLVINGRRGKIFKTSSVINNKLNPLTINFS</sequence>
<evidence type="ECO:0000259" key="1">
    <source>
        <dbReference type="Pfam" id="PF13302"/>
    </source>
</evidence>
<protein>
    <recommendedName>
        <fullName evidence="1">N-acetyltransferase domain-containing protein</fullName>
    </recommendedName>
</protein>
<dbReference type="InterPro" id="IPR051531">
    <property type="entry name" value="N-acetyltransferase"/>
</dbReference>
<organism evidence="2 3">
    <name type="scientific">Sphingobacterium paucimobilis HER1398</name>
    <dbReference type="NCBI Taxonomy" id="1346330"/>
    <lineage>
        <taxon>Bacteria</taxon>
        <taxon>Pseudomonadati</taxon>
        <taxon>Bacteroidota</taxon>
        <taxon>Sphingobacteriia</taxon>
        <taxon>Sphingobacteriales</taxon>
        <taxon>Sphingobacteriaceae</taxon>
        <taxon>Sphingobacterium</taxon>
    </lineage>
</organism>
<dbReference type="RefSeq" id="WP_021070484.1">
    <property type="nucleotide sequence ID" value="NZ_ATDL01000015.1"/>
</dbReference>
<dbReference type="Pfam" id="PF13302">
    <property type="entry name" value="Acetyltransf_3"/>
    <property type="match status" value="1"/>
</dbReference>
<gene>
    <name evidence="2" type="ORF">M472_09435</name>
</gene>